<protein>
    <submittedName>
        <fullName evidence="1">Uncharacterized protein</fullName>
    </submittedName>
</protein>
<reference evidence="1" key="1">
    <citation type="submission" date="2019-02" db="EMBL/GenBank/DDBJ databases">
        <authorList>
            <person name="Gruber-Vodicka R. H."/>
            <person name="Seah K. B. B."/>
        </authorList>
    </citation>
    <scope>NUCLEOTIDE SEQUENCE</scope>
    <source>
        <strain evidence="1">BECK_DK161</strain>
    </source>
</reference>
<sequence length="550" mass="63365">MVNAMQQPDQFSSYHDELLDGRYDCVDRLVLNGYFPLGQQGGGFRFWWRHLTGSDDTLDQEHLLRMAGRFSRRVHTWAHKHDVPIIHCVPGERKHELAEKYLPQDPNFQGLFLILVAKAPALVWDVKCNAKGVPHLERKNPWPYVNHYHFHIIDSEWGHLTIKMSGHPPFGIQVMVNGHEWVERQARKQTISIEKEGNCFTGGSFQALDRVADTLCEEHAIGRLTEVCDRWVYSSCLCFALDLDEQQRSNFRYRYSAFQIEFSRNLLFTRGTTLDAVFQGLIDRTRRYLDVPKLRTIFGYRHRPHQRHKNKKPRISRVLDTSTHDLTVFKVHFGLLTLKIYDKGGRILRIEVIAHNVKWLRCGKVIEKLPIMLAKLQRMVIDFLDVVQAANYNYLPDGIIDSLVEPTIRGARRLAGVDLQKPRMRTVTEAILTLAPKPDGFTMADLATKVSNLLPDKDTTYTSRHAAYDFSKLRGKNLVERVEGSRHYRVLPKGIRILAGMLTLREKVIKPVIAGLGKPRVGRPLKTYTLLTNTMTTYNVSCVVRSKLSH</sequence>
<dbReference type="AlphaFoldDB" id="A0A450TP17"/>
<dbReference type="EMBL" id="CAADEY010000224">
    <property type="protein sequence ID" value="VFJ69589.1"/>
    <property type="molecule type" value="Genomic_DNA"/>
</dbReference>
<accession>A0A450TP17</accession>
<name>A0A450TP17_9GAMM</name>
<proteinExistence type="predicted"/>
<gene>
    <name evidence="1" type="ORF">BECKDK2373C_GA0170839_12241</name>
</gene>
<organism evidence="1">
    <name type="scientific">Candidatus Kentrum sp. DK</name>
    <dbReference type="NCBI Taxonomy" id="2126562"/>
    <lineage>
        <taxon>Bacteria</taxon>
        <taxon>Pseudomonadati</taxon>
        <taxon>Pseudomonadota</taxon>
        <taxon>Gammaproteobacteria</taxon>
        <taxon>Candidatus Kentrum</taxon>
    </lineage>
</organism>
<evidence type="ECO:0000313" key="1">
    <source>
        <dbReference type="EMBL" id="VFJ69589.1"/>
    </source>
</evidence>